<dbReference type="EMBL" id="PEBV01000002">
    <property type="protein sequence ID" value="PTQ54738.1"/>
    <property type="molecule type" value="Genomic_DNA"/>
</dbReference>
<feature type="domain" description="EamA" evidence="7">
    <location>
        <begin position="186"/>
        <end position="321"/>
    </location>
</feature>
<feature type="transmembrane region" description="Helical" evidence="6">
    <location>
        <begin position="40"/>
        <end position="57"/>
    </location>
</feature>
<evidence type="ECO:0000313" key="8">
    <source>
        <dbReference type="EMBL" id="PTQ54738.1"/>
    </source>
</evidence>
<dbReference type="AlphaFoldDB" id="A0A2T5GEX8"/>
<feature type="transmembrane region" description="Helical" evidence="6">
    <location>
        <begin position="126"/>
        <end position="145"/>
    </location>
</feature>
<dbReference type="RefSeq" id="WP_272999497.1">
    <property type="nucleotide sequence ID" value="NZ_PEBV01000002.1"/>
</dbReference>
<keyword evidence="3 6" id="KW-0812">Transmembrane</keyword>
<comment type="caution">
    <text evidence="8">The sequence shown here is derived from an EMBL/GenBank/DDBJ whole genome shotgun (WGS) entry which is preliminary data.</text>
</comment>
<evidence type="ECO:0000256" key="2">
    <source>
        <dbReference type="ARBA" id="ARBA00007362"/>
    </source>
</evidence>
<gene>
    <name evidence="8" type="ORF">HSCHL_2329</name>
</gene>
<feature type="transmembrane region" description="Helical" evidence="6">
    <location>
        <begin position="188"/>
        <end position="206"/>
    </location>
</feature>
<proteinExistence type="inferred from homology"/>
<feature type="transmembrane region" description="Helical" evidence="6">
    <location>
        <begin position="248"/>
        <end position="267"/>
    </location>
</feature>
<feature type="transmembrane region" description="Helical" evidence="6">
    <location>
        <begin position="157"/>
        <end position="176"/>
    </location>
</feature>
<evidence type="ECO:0000259" key="7">
    <source>
        <dbReference type="Pfam" id="PF00892"/>
    </source>
</evidence>
<evidence type="ECO:0000256" key="6">
    <source>
        <dbReference type="SAM" id="Phobius"/>
    </source>
</evidence>
<keyword evidence="4 6" id="KW-1133">Transmembrane helix</keyword>
<dbReference type="GO" id="GO:0016020">
    <property type="term" value="C:membrane"/>
    <property type="evidence" value="ECO:0007669"/>
    <property type="project" value="UniProtKB-SubCell"/>
</dbReference>
<accession>A0A2T5GEX8</accession>
<comment type="subcellular location">
    <subcellularLocation>
        <location evidence="1">Endomembrane system</location>
        <topology evidence="1">Multi-pass membrane protein</topology>
    </subcellularLocation>
</comment>
<sequence>MRMGALAVLLAASMYGTLAPAVKRAYEAGLSFAEVTFGQLFWAAVLLTVVRVGRRLLFDRRPSFSRRPFVARRGVREEGKKATPFRPEEEPADEGGRGRAIAGLAALGVAGLAGVSLAYYGALRTLPAQVALVLLFQFVWMGIVLERLLFGVRITAGRALAVGLIFAGDALALRVWAIDWSAVDLRGMALGLLAAGSYTTFLLGTARIRAPYDVVDRSLVMVVTGALVVSAFFRLTEPSASLLAPPSAFGLVLWLALFGQVLPPLLFNWGAPRIGGAATTLLSSVELPVGMITAAVVLGEPLGGVELAGVALIVAGVALVAYGDTAGGGKPAERALG</sequence>
<feature type="transmembrane region" description="Helical" evidence="6">
    <location>
        <begin position="274"/>
        <end position="298"/>
    </location>
</feature>
<feature type="transmembrane region" description="Helical" evidence="6">
    <location>
        <begin position="100"/>
        <end position="120"/>
    </location>
</feature>
<organism evidence="8 9">
    <name type="scientific">Hydrogenibacillus schlegelii</name>
    <name type="common">Bacillus schlegelii</name>
    <dbReference type="NCBI Taxonomy" id="1484"/>
    <lineage>
        <taxon>Bacteria</taxon>
        <taxon>Bacillati</taxon>
        <taxon>Bacillota</taxon>
        <taxon>Bacilli</taxon>
        <taxon>Bacillales</taxon>
        <taxon>Bacillales Family X. Incertae Sedis</taxon>
        <taxon>Hydrogenibacillus</taxon>
    </lineage>
</organism>
<dbReference type="InterPro" id="IPR050638">
    <property type="entry name" value="AA-Vitamin_Transporters"/>
</dbReference>
<dbReference type="SUPFAM" id="SSF103481">
    <property type="entry name" value="Multidrug resistance efflux transporter EmrE"/>
    <property type="match status" value="2"/>
</dbReference>
<evidence type="ECO:0000256" key="1">
    <source>
        <dbReference type="ARBA" id="ARBA00004127"/>
    </source>
</evidence>
<evidence type="ECO:0000256" key="3">
    <source>
        <dbReference type="ARBA" id="ARBA00022692"/>
    </source>
</evidence>
<dbReference type="PANTHER" id="PTHR32322">
    <property type="entry name" value="INNER MEMBRANE TRANSPORTER"/>
    <property type="match status" value="1"/>
</dbReference>
<feature type="transmembrane region" description="Helical" evidence="6">
    <location>
        <begin position="218"/>
        <end position="236"/>
    </location>
</feature>
<dbReference type="PANTHER" id="PTHR32322:SF2">
    <property type="entry name" value="EAMA DOMAIN-CONTAINING PROTEIN"/>
    <property type="match status" value="1"/>
</dbReference>
<name>A0A2T5GEX8_HYDSH</name>
<evidence type="ECO:0000256" key="4">
    <source>
        <dbReference type="ARBA" id="ARBA00022989"/>
    </source>
</evidence>
<comment type="similarity">
    <text evidence="2">Belongs to the EamA transporter family.</text>
</comment>
<protein>
    <submittedName>
        <fullName evidence="8">Permease of the drug/metabolite transporter (DMT) superfamily</fullName>
    </submittedName>
</protein>
<dbReference type="InterPro" id="IPR037185">
    <property type="entry name" value="EmrE-like"/>
</dbReference>
<dbReference type="InterPro" id="IPR000620">
    <property type="entry name" value="EamA_dom"/>
</dbReference>
<evidence type="ECO:0000313" key="9">
    <source>
        <dbReference type="Proteomes" id="UP000244180"/>
    </source>
</evidence>
<dbReference type="Pfam" id="PF00892">
    <property type="entry name" value="EamA"/>
    <property type="match status" value="1"/>
</dbReference>
<keyword evidence="5 6" id="KW-0472">Membrane</keyword>
<feature type="transmembrane region" description="Helical" evidence="6">
    <location>
        <begin position="304"/>
        <end position="322"/>
    </location>
</feature>
<evidence type="ECO:0000256" key="5">
    <source>
        <dbReference type="ARBA" id="ARBA00023136"/>
    </source>
</evidence>
<dbReference type="Proteomes" id="UP000244180">
    <property type="component" value="Unassembled WGS sequence"/>
</dbReference>
<reference evidence="8 9" key="1">
    <citation type="submission" date="2017-08" db="EMBL/GenBank/DDBJ databases">
        <title>Burning lignite coal seam in the remote Altai Mountains harbors a hydrogen-driven thermophilic microbial community.</title>
        <authorList>
            <person name="Kadnikov V.V."/>
            <person name="Mardanov A.V."/>
            <person name="Ivasenko D."/>
            <person name="Beletsky A.V."/>
            <person name="Karnachuk O.V."/>
            <person name="Ravin N.V."/>
        </authorList>
    </citation>
    <scope>NUCLEOTIDE SEQUENCE [LARGE SCALE GENOMIC DNA]</scope>
    <source>
        <strain evidence="8">AL33</strain>
    </source>
</reference>